<protein>
    <submittedName>
        <fullName evidence="2">Uncharacterized protein</fullName>
    </submittedName>
</protein>
<reference evidence="2" key="1">
    <citation type="submission" date="2018-04" db="EMBL/GenBank/DDBJ databases">
        <title>WGS assembly of Panicum hallii.</title>
        <authorList>
            <person name="Lovell J."/>
            <person name="Jenkins J."/>
            <person name="Lowry D."/>
            <person name="Mamidi S."/>
            <person name="Sreedasyam A."/>
            <person name="Weng X."/>
            <person name="Barry K."/>
            <person name="Bonette J."/>
            <person name="Campitelli B."/>
            <person name="Daum C."/>
            <person name="Gordon S."/>
            <person name="Gould B."/>
            <person name="Lipzen A."/>
            <person name="Macqueen A."/>
            <person name="Palacio-Mejia J."/>
            <person name="Plott C."/>
            <person name="Shakirov E."/>
            <person name="Shu S."/>
            <person name="Yoshinaga Y."/>
            <person name="Zane M."/>
            <person name="Rokhsar D."/>
            <person name="Grimwood J."/>
            <person name="Schmutz J."/>
            <person name="Juenger T."/>
        </authorList>
    </citation>
    <scope>NUCLEOTIDE SEQUENCE [LARGE SCALE GENOMIC DNA]</scope>
    <source>
        <strain evidence="2">FIL2</strain>
    </source>
</reference>
<dbReference type="Gramene" id="PVH62832">
    <property type="protein sequence ID" value="PVH62832"/>
    <property type="gene ID" value="PAHAL_3G412500"/>
</dbReference>
<proteinExistence type="predicted"/>
<name>A0A2T8KL06_9POAL</name>
<dbReference type="Proteomes" id="UP000243499">
    <property type="component" value="Chromosome 3"/>
</dbReference>
<dbReference type="AlphaFoldDB" id="A0A2T8KL06"/>
<dbReference type="EMBL" id="CM008048">
    <property type="protein sequence ID" value="PVH62832.1"/>
    <property type="molecule type" value="Genomic_DNA"/>
</dbReference>
<evidence type="ECO:0000313" key="2">
    <source>
        <dbReference type="EMBL" id="PVH62832.1"/>
    </source>
</evidence>
<sequence length="213" mass="23008">MMSSAMAFQQPPRRRRRRLLPPTAKPQSPTVTTIHTLGDDLGVMMSSARRSPAVPSSPPSARPRPSAAASARSTRPLSSESSSKPMAATSPPSRPSAAAPTRTSPRPSAAPTSSSPTCPTTKTPTRGWTIVDCHRGCLLLLNSETEQIAAYNPLTRALHLLPTPPDDISKGRRGKFQRLDFFLFLSDENPCSFRVIFMPRQVAGARGRLLVGR</sequence>
<evidence type="ECO:0000256" key="1">
    <source>
        <dbReference type="SAM" id="MobiDB-lite"/>
    </source>
</evidence>
<feature type="region of interest" description="Disordered" evidence="1">
    <location>
        <begin position="1"/>
        <end position="125"/>
    </location>
</feature>
<feature type="compositionally biased region" description="Low complexity" evidence="1">
    <location>
        <begin position="63"/>
        <end position="125"/>
    </location>
</feature>
<accession>A0A2T8KL06</accession>
<organism evidence="2">
    <name type="scientific">Panicum hallii</name>
    <dbReference type="NCBI Taxonomy" id="206008"/>
    <lineage>
        <taxon>Eukaryota</taxon>
        <taxon>Viridiplantae</taxon>
        <taxon>Streptophyta</taxon>
        <taxon>Embryophyta</taxon>
        <taxon>Tracheophyta</taxon>
        <taxon>Spermatophyta</taxon>
        <taxon>Magnoliopsida</taxon>
        <taxon>Liliopsida</taxon>
        <taxon>Poales</taxon>
        <taxon>Poaceae</taxon>
        <taxon>PACMAD clade</taxon>
        <taxon>Panicoideae</taxon>
        <taxon>Panicodae</taxon>
        <taxon>Paniceae</taxon>
        <taxon>Panicinae</taxon>
        <taxon>Panicum</taxon>
        <taxon>Panicum sect. Panicum</taxon>
    </lineage>
</organism>
<feature type="compositionally biased region" description="Polar residues" evidence="1">
    <location>
        <begin position="25"/>
        <end position="35"/>
    </location>
</feature>
<dbReference type="PANTHER" id="PTHR33207">
    <property type="entry name" value="F-BOX DOMAIN CONTAINING PROTEIN-RELATED"/>
    <property type="match status" value="1"/>
</dbReference>
<gene>
    <name evidence="2" type="ORF">PAHAL_3G412500</name>
</gene>